<feature type="domain" description="AB hydrolase-1" evidence="1">
    <location>
        <begin position="33"/>
        <end position="162"/>
    </location>
</feature>
<evidence type="ECO:0000259" key="1">
    <source>
        <dbReference type="Pfam" id="PF00561"/>
    </source>
</evidence>
<proteinExistence type="predicted"/>
<evidence type="ECO:0000313" key="3">
    <source>
        <dbReference type="Proteomes" id="UP000266906"/>
    </source>
</evidence>
<keyword evidence="3" id="KW-1185">Reference proteome</keyword>
<dbReference type="AlphaFoldDB" id="A0A3N4SEW7"/>
<dbReference type="InterPro" id="IPR000073">
    <property type="entry name" value="AB_hydrolase_1"/>
</dbReference>
<evidence type="ECO:0000313" key="2">
    <source>
        <dbReference type="EMBL" id="RPE37180.1"/>
    </source>
</evidence>
<dbReference type="Gene3D" id="3.40.50.1820">
    <property type="entry name" value="alpha/beta hydrolase"/>
    <property type="match status" value="1"/>
</dbReference>
<dbReference type="InterPro" id="IPR029058">
    <property type="entry name" value="AB_hydrolase_fold"/>
</dbReference>
<name>A0A3N4SEW7_9ACTN</name>
<dbReference type="Proteomes" id="UP000266906">
    <property type="component" value="Unassembled WGS sequence"/>
</dbReference>
<protein>
    <submittedName>
        <fullName evidence="2">Alpha/beta hydrolase family protein</fullName>
    </submittedName>
</protein>
<comment type="caution">
    <text evidence="2">The sequence shown here is derived from an EMBL/GenBank/DDBJ whole genome shotgun (WGS) entry which is preliminary data.</text>
</comment>
<reference evidence="2 3" key="1">
    <citation type="submission" date="2018-11" db="EMBL/GenBank/DDBJ databases">
        <title>Sequencing the genomes of 1000 actinobacteria strains.</title>
        <authorList>
            <person name="Klenk H.-P."/>
        </authorList>
    </citation>
    <scope>NUCLEOTIDE SEQUENCE [LARGE SCALE GENOMIC DNA]</scope>
    <source>
        <strain evidence="2 3">DSM 44781</strain>
    </source>
</reference>
<organism evidence="2 3">
    <name type="scientific">Kitasatospora cineracea</name>
    <dbReference type="NCBI Taxonomy" id="88074"/>
    <lineage>
        <taxon>Bacteria</taxon>
        <taxon>Bacillati</taxon>
        <taxon>Actinomycetota</taxon>
        <taxon>Actinomycetes</taxon>
        <taxon>Kitasatosporales</taxon>
        <taxon>Streptomycetaceae</taxon>
        <taxon>Kitasatospora</taxon>
    </lineage>
</organism>
<dbReference type="EMBL" id="RKQG01000001">
    <property type="protein sequence ID" value="RPE37180.1"/>
    <property type="molecule type" value="Genomic_DNA"/>
</dbReference>
<sequence>MARTVRSVHEWAGERLSYYEVTPNGGISQQEWVILMHGGGPRDSKEPSLPLAEDLAALGYHVLGFDFTGSGGSSGAWPELTLDRRRDQAASIIGSRAPAQSPLILVGFSMSGQTAADLVEQFGDRMRRLALCAPGVHSRTLRDTPFGDDSLIELAFNKPELWSDSPALDVLAPFPGRTCQRSLNFDPGWVSEN</sequence>
<dbReference type="RefSeq" id="WP_123819943.1">
    <property type="nucleotide sequence ID" value="NZ_RKQG01000001.1"/>
</dbReference>
<dbReference type="SUPFAM" id="SSF53474">
    <property type="entry name" value="alpha/beta-Hydrolases"/>
    <property type="match status" value="1"/>
</dbReference>
<dbReference type="Pfam" id="PF00561">
    <property type="entry name" value="Abhydrolase_1"/>
    <property type="match status" value="1"/>
</dbReference>
<keyword evidence="2" id="KW-0378">Hydrolase</keyword>
<accession>A0A3N4SEW7</accession>
<dbReference type="GO" id="GO:0016787">
    <property type="term" value="F:hydrolase activity"/>
    <property type="evidence" value="ECO:0007669"/>
    <property type="project" value="UniProtKB-KW"/>
</dbReference>
<gene>
    <name evidence="2" type="ORF">EDD38_5583</name>
</gene>